<evidence type="ECO:0000256" key="4">
    <source>
        <dbReference type="ARBA" id="ARBA00023026"/>
    </source>
</evidence>
<accession>W2I370</accession>
<keyword evidence="3" id="KW-0964">Secreted</keyword>
<comment type="subcellular location">
    <subcellularLocation>
        <location evidence="1">Secreted</location>
    </subcellularLocation>
</comment>
<dbReference type="VEuPathDB" id="FungiDB:PPTG_17455"/>
<reference evidence="5" key="1">
    <citation type="submission" date="2013-11" db="EMBL/GenBank/DDBJ databases">
        <title>The Genome Sequence of Phytophthora parasitica CJ05E6.</title>
        <authorList>
            <consortium name="The Broad Institute Genomics Platform"/>
            <person name="Russ C."/>
            <person name="Tyler B."/>
            <person name="Panabieres F."/>
            <person name="Shan W."/>
            <person name="Tripathy S."/>
            <person name="Grunwald N."/>
            <person name="Machado M."/>
            <person name="Johnson C.S."/>
            <person name="Arredondo F."/>
            <person name="Hong C."/>
            <person name="Coffey M."/>
            <person name="Young S.K."/>
            <person name="Zeng Q."/>
            <person name="Gargeya S."/>
            <person name="Fitzgerald M."/>
            <person name="Abouelleil A."/>
            <person name="Alvarado L."/>
            <person name="Chapman S.B."/>
            <person name="Gainer-Dewar J."/>
            <person name="Goldberg J."/>
            <person name="Griggs A."/>
            <person name="Gujja S."/>
            <person name="Hansen M."/>
            <person name="Howarth C."/>
            <person name="Imamovic A."/>
            <person name="Ireland A."/>
            <person name="Larimer J."/>
            <person name="McCowan C."/>
            <person name="Murphy C."/>
            <person name="Pearson M."/>
            <person name="Poon T.W."/>
            <person name="Priest M."/>
            <person name="Roberts A."/>
            <person name="Saif S."/>
            <person name="Shea T."/>
            <person name="Sykes S."/>
            <person name="Wortman J."/>
            <person name="Nusbaum C."/>
            <person name="Birren B."/>
        </authorList>
    </citation>
    <scope>NUCLEOTIDE SEQUENCE [LARGE SCALE GENOMIC DNA]</scope>
    <source>
        <strain evidence="5">CJ05E6</strain>
    </source>
</reference>
<proteinExistence type="inferred from homology"/>
<evidence type="ECO:0000256" key="1">
    <source>
        <dbReference type="ARBA" id="ARBA00004613"/>
    </source>
</evidence>
<organism evidence="5">
    <name type="scientific">Phytophthora nicotianae</name>
    <name type="common">Potato buckeye rot agent</name>
    <name type="synonym">Phytophthora parasitica</name>
    <dbReference type="NCBI Taxonomy" id="4792"/>
    <lineage>
        <taxon>Eukaryota</taxon>
        <taxon>Sar</taxon>
        <taxon>Stramenopiles</taxon>
        <taxon>Oomycota</taxon>
        <taxon>Peronosporomycetes</taxon>
        <taxon>Peronosporales</taxon>
        <taxon>Peronosporaceae</taxon>
        <taxon>Phytophthora</taxon>
    </lineage>
</organism>
<gene>
    <name evidence="5" type="ORF">L916_18100</name>
</gene>
<evidence type="ECO:0000256" key="2">
    <source>
        <dbReference type="ARBA" id="ARBA00009520"/>
    </source>
</evidence>
<evidence type="ECO:0008006" key="6">
    <source>
        <dbReference type="Google" id="ProtNLM"/>
    </source>
</evidence>
<dbReference type="EMBL" id="KI675736">
    <property type="protein sequence ID" value="ETL28580.1"/>
    <property type="molecule type" value="Genomic_DNA"/>
</dbReference>
<name>W2I370_PHYNI</name>
<dbReference type="PANTHER" id="PTHR33657:SF8">
    <property type="entry name" value="DOMAIN PROTEIN, PUTATIVE (AFU_ORTHOLOGUE AFUA_5G00600)-RELATED"/>
    <property type="match status" value="1"/>
</dbReference>
<dbReference type="PANTHER" id="PTHR33657">
    <property type="entry name" value="DOMAIN PROTEIN, PUTATIVE (AFU_ORTHOLOGUE AFUA_5G00600)-RELATED"/>
    <property type="match status" value="1"/>
</dbReference>
<dbReference type="InterPro" id="IPR008701">
    <property type="entry name" value="NPP1"/>
</dbReference>
<dbReference type="Proteomes" id="UP000053864">
    <property type="component" value="Unassembled WGS sequence"/>
</dbReference>
<sequence length="127" mass="15003">MYAWYFPKGFWIDFPTRRHDWKSVVVWIDNPDLETPKIVGVSMSKSDTKYYNEARSILFLRFHYQITLASPYMRLAMENGEYQDLIMWEQLTDAARAALNNGNCFGKAEVPFSDEHFEDHLAEAWPL</sequence>
<dbReference type="GO" id="GO:0005576">
    <property type="term" value="C:extracellular region"/>
    <property type="evidence" value="ECO:0007669"/>
    <property type="project" value="UniProtKB-SubCell"/>
</dbReference>
<dbReference type="AlphaFoldDB" id="W2I370"/>
<evidence type="ECO:0000256" key="3">
    <source>
        <dbReference type="ARBA" id="ARBA00022525"/>
    </source>
</evidence>
<keyword evidence="4" id="KW-0843">Virulence</keyword>
<evidence type="ECO:0000313" key="5">
    <source>
        <dbReference type="EMBL" id="ETL28580.1"/>
    </source>
</evidence>
<dbReference type="Pfam" id="PF05630">
    <property type="entry name" value="NPP1"/>
    <property type="match status" value="1"/>
</dbReference>
<protein>
    <recommendedName>
        <fullName evidence="6">Necrosis inducing protein NPP1 type</fullName>
    </recommendedName>
</protein>
<comment type="similarity">
    <text evidence="2">Belongs to the Necrosis inducing protein (NPP1) family.</text>
</comment>